<dbReference type="PROSITE" id="PS51257">
    <property type="entry name" value="PROKAR_LIPOPROTEIN"/>
    <property type="match status" value="1"/>
</dbReference>
<dbReference type="GO" id="GO:0009279">
    <property type="term" value="C:cell outer membrane"/>
    <property type="evidence" value="ECO:0007669"/>
    <property type="project" value="UniProtKB-SubCell"/>
</dbReference>
<keyword evidence="2" id="KW-0732">Signal</keyword>
<evidence type="ECO:0000256" key="3">
    <source>
        <dbReference type="ARBA" id="ARBA00023136"/>
    </source>
</evidence>
<dbReference type="NCBIfam" id="NF047847">
    <property type="entry name" value="SS_mature_LptM"/>
    <property type="match status" value="1"/>
</dbReference>
<dbReference type="Pfam" id="PF13627">
    <property type="entry name" value="LptM_cons"/>
    <property type="match status" value="1"/>
</dbReference>
<dbReference type="Proteomes" id="UP000242175">
    <property type="component" value="Chromosome large"/>
</dbReference>
<protein>
    <submittedName>
        <fullName evidence="8">Lipopeptide</fullName>
    </submittedName>
</protein>
<dbReference type="AlphaFoldDB" id="A0A220VCV4"/>
<organism evidence="8 9">
    <name type="scientific">Paraphotobacterium marinum</name>
    <dbReference type="NCBI Taxonomy" id="1755811"/>
    <lineage>
        <taxon>Bacteria</taxon>
        <taxon>Pseudomonadati</taxon>
        <taxon>Pseudomonadota</taxon>
        <taxon>Gammaproteobacteria</taxon>
        <taxon>Vibrionales</taxon>
        <taxon>Vibrionaceae</taxon>
        <taxon>Paraphotobacterium</taxon>
    </lineage>
</organism>
<feature type="region of interest" description="Disordered" evidence="7">
    <location>
        <begin position="23"/>
        <end position="44"/>
    </location>
</feature>
<evidence type="ECO:0000313" key="8">
    <source>
        <dbReference type="EMBL" id="ASK78175.1"/>
    </source>
</evidence>
<dbReference type="KEGG" id="pmai:CF386_03565"/>
<keyword evidence="5" id="KW-0998">Cell outer membrane</keyword>
<keyword evidence="9" id="KW-1185">Reference proteome</keyword>
<evidence type="ECO:0000313" key="9">
    <source>
        <dbReference type="Proteomes" id="UP000242175"/>
    </source>
</evidence>
<name>A0A220VCV4_9GAMM</name>
<dbReference type="InterPro" id="IPR032831">
    <property type="entry name" value="LptM_cons"/>
</dbReference>
<keyword evidence="6" id="KW-0449">Lipoprotein</keyword>
<gene>
    <name evidence="8" type="ORF">CF386_03565</name>
</gene>
<keyword evidence="3" id="KW-0472">Membrane</keyword>
<dbReference type="EMBL" id="CP022355">
    <property type="protein sequence ID" value="ASK78175.1"/>
    <property type="molecule type" value="Genomic_DNA"/>
</dbReference>
<proteinExistence type="predicted"/>
<evidence type="ECO:0000256" key="5">
    <source>
        <dbReference type="ARBA" id="ARBA00023237"/>
    </source>
</evidence>
<evidence type="ECO:0000256" key="6">
    <source>
        <dbReference type="ARBA" id="ARBA00023288"/>
    </source>
</evidence>
<sequence length="44" mass="5030">MKFLVIMFTLISLLFLSGCGNTGPLYQPDKNNDKKQSKDSFLLY</sequence>
<comment type="subcellular location">
    <subcellularLocation>
        <location evidence="1">Cell outer membrane</location>
        <topology evidence="1">Lipid-anchor</topology>
    </subcellularLocation>
</comment>
<evidence type="ECO:0000256" key="7">
    <source>
        <dbReference type="SAM" id="MobiDB-lite"/>
    </source>
</evidence>
<evidence type="ECO:0000256" key="2">
    <source>
        <dbReference type="ARBA" id="ARBA00022729"/>
    </source>
</evidence>
<keyword evidence="4" id="KW-0564">Palmitate</keyword>
<evidence type="ECO:0000256" key="1">
    <source>
        <dbReference type="ARBA" id="ARBA00004459"/>
    </source>
</evidence>
<evidence type="ECO:0000256" key="4">
    <source>
        <dbReference type="ARBA" id="ARBA00023139"/>
    </source>
</evidence>
<accession>A0A220VCV4</accession>
<reference evidence="8 9" key="1">
    <citation type="journal article" date="2016" name="Int. J. Syst. Evol. Microbiol.">
        <title>Paraphotobacterium marinum gen. nov., sp. nov., a member of the family Vibrionaceae, isolated from surface seawater.</title>
        <authorList>
            <person name="Huang Z."/>
            <person name="Dong C."/>
            <person name="Shao Z."/>
        </authorList>
    </citation>
    <scope>NUCLEOTIDE SEQUENCE [LARGE SCALE GENOMIC DNA]</scope>
    <source>
        <strain evidence="8 9">NSCS20N07D</strain>
    </source>
</reference>
<dbReference type="RefSeq" id="WP_089073084.1">
    <property type="nucleotide sequence ID" value="NZ_CBCSAM010000010.1"/>
</dbReference>